<dbReference type="AlphaFoldDB" id="A0A7K0K400"/>
<reference evidence="8 9" key="1">
    <citation type="submission" date="2019-08" db="EMBL/GenBank/DDBJ databases">
        <title>In-depth cultivation of the pig gut microbiome towards novel bacterial diversity and tailored functional studies.</title>
        <authorList>
            <person name="Wylensek D."/>
            <person name="Hitch T.C.A."/>
            <person name="Clavel T."/>
        </authorList>
    </citation>
    <scope>NUCLEOTIDE SEQUENCE [LARGE SCALE GENOMIC DNA]</scope>
    <source>
        <strain evidence="8 9">RF-GAM-744-WT-7</strain>
    </source>
</reference>
<dbReference type="PRINTS" id="PR00069">
    <property type="entry name" value="ALDKETRDTASE"/>
</dbReference>
<evidence type="ECO:0000256" key="2">
    <source>
        <dbReference type="ARBA" id="ARBA00022857"/>
    </source>
</evidence>
<dbReference type="CDD" id="cd19071">
    <property type="entry name" value="AKR_AKR1-5-like"/>
    <property type="match status" value="1"/>
</dbReference>
<dbReference type="Proteomes" id="UP000442535">
    <property type="component" value="Unassembled WGS sequence"/>
</dbReference>
<dbReference type="PANTHER" id="PTHR43827">
    <property type="entry name" value="2,5-DIKETO-D-GLUCONIC ACID REDUCTASE"/>
    <property type="match status" value="1"/>
</dbReference>
<keyword evidence="9" id="KW-1185">Reference proteome</keyword>
<evidence type="ECO:0000313" key="9">
    <source>
        <dbReference type="Proteomes" id="UP000442535"/>
    </source>
</evidence>
<comment type="caution">
    <text evidence="8">The sequence shown here is derived from an EMBL/GenBank/DDBJ whole genome shotgun (WGS) entry which is preliminary data.</text>
</comment>
<dbReference type="InterPro" id="IPR023210">
    <property type="entry name" value="NADP_OxRdtase_dom"/>
</dbReference>
<proteinExistence type="inferred from homology"/>
<feature type="domain" description="NADP-dependent oxidoreductase" evidence="7">
    <location>
        <begin position="23"/>
        <end position="268"/>
    </location>
</feature>
<sequence>MALNPLVPTLPLQDRAGGTIPQLGFGTYKVAPASAQEIVETALEVGYRHIDTAQMYGNEAEVGAALSASGIPRGELFLTTKLNNPNHAEADARRTFAESLERLRVDYVDLFLIHWPMPESYGGSFPNLWRLMLEFRDAGLARHVGVSNFQVSHLERLLDEVGEFPAVNQVEVHPWFTNDAVREFSKAHGAVIEAWSPLARGRFFDSPQLLETAERLGSTPAQVVLRWALDRGDVVIPKSNHRSRMEENFAVLSLCLDEEARAALDSLDRGEAGRTGSHPDRVN</sequence>
<dbReference type="PROSITE" id="PS00798">
    <property type="entry name" value="ALDOKETO_REDUCTASE_1"/>
    <property type="match status" value="1"/>
</dbReference>
<gene>
    <name evidence="8" type="ORF">FYJ63_05905</name>
</gene>
<evidence type="ECO:0000256" key="5">
    <source>
        <dbReference type="PIRSR" id="PIRSR000097-2"/>
    </source>
</evidence>
<dbReference type="InterPro" id="IPR018170">
    <property type="entry name" value="Aldo/ket_reductase_CS"/>
</dbReference>
<accession>A0A7K0K400</accession>
<name>A0A7K0K400_9ACTO</name>
<dbReference type="Pfam" id="PF00248">
    <property type="entry name" value="Aldo_ket_red"/>
    <property type="match status" value="1"/>
</dbReference>
<dbReference type="GO" id="GO:0016616">
    <property type="term" value="F:oxidoreductase activity, acting on the CH-OH group of donors, NAD or NADP as acceptor"/>
    <property type="evidence" value="ECO:0007669"/>
    <property type="project" value="UniProtKB-ARBA"/>
</dbReference>
<feature type="active site" description="Proton donor" evidence="4">
    <location>
        <position position="56"/>
    </location>
</feature>
<evidence type="ECO:0000256" key="6">
    <source>
        <dbReference type="PIRSR" id="PIRSR000097-3"/>
    </source>
</evidence>
<dbReference type="SUPFAM" id="SSF51430">
    <property type="entry name" value="NAD(P)-linked oxidoreductase"/>
    <property type="match status" value="1"/>
</dbReference>
<feature type="site" description="Lowers pKa of active site Tyr" evidence="6">
    <location>
        <position position="81"/>
    </location>
</feature>
<dbReference type="InterPro" id="IPR020471">
    <property type="entry name" value="AKR"/>
</dbReference>
<evidence type="ECO:0000256" key="3">
    <source>
        <dbReference type="ARBA" id="ARBA00023002"/>
    </source>
</evidence>
<feature type="binding site" evidence="5">
    <location>
        <position position="114"/>
    </location>
    <ligand>
        <name>substrate</name>
    </ligand>
</feature>
<evidence type="ECO:0000259" key="7">
    <source>
        <dbReference type="Pfam" id="PF00248"/>
    </source>
</evidence>
<dbReference type="Gene3D" id="3.20.20.100">
    <property type="entry name" value="NADP-dependent oxidoreductase domain"/>
    <property type="match status" value="1"/>
</dbReference>
<dbReference type="FunFam" id="3.20.20.100:FF:000002">
    <property type="entry name" value="2,5-diketo-D-gluconic acid reductase A"/>
    <property type="match status" value="1"/>
</dbReference>
<evidence type="ECO:0000313" key="8">
    <source>
        <dbReference type="EMBL" id="MST49770.1"/>
    </source>
</evidence>
<evidence type="ECO:0000256" key="4">
    <source>
        <dbReference type="PIRSR" id="PIRSR000097-1"/>
    </source>
</evidence>
<comment type="similarity">
    <text evidence="1">Belongs to the aldo/keto reductase family.</text>
</comment>
<evidence type="ECO:0000256" key="1">
    <source>
        <dbReference type="ARBA" id="ARBA00007905"/>
    </source>
</evidence>
<organism evidence="8 9">
    <name type="scientific">Mobiluncus porci</name>
    <dbReference type="NCBI Taxonomy" id="2652278"/>
    <lineage>
        <taxon>Bacteria</taxon>
        <taxon>Bacillati</taxon>
        <taxon>Actinomycetota</taxon>
        <taxon>Actinomycetes</taxon>
        <taxon>Actinomycetales</taxon>
        <taxon>Actinomycetaceae</taxon>
        <taxon>Mobiluncus</taxon>
    </lineage>
</organism>
<keyword evidence="3" id="KW-0560">Oxidoreductase</keyword>
<dbReference type="PIRSF" id="PIRSF000097">
    <property type="entry name" value="AKR"/>
    <property type="match status" value="1"/>
</dbReference>
<keyword evidence="2" id="KW-0521">NADP</keyword>
<dbReference type="PROSITE" id="PS00063">
    <property type="entry name" value="ALDOKETO_REDUCTASE_3"/>
    <property type="match status" value="1"/>
</dbReference>
<dbReference type="RefSeq" id="WP_154544771.1">
    <property type="nucleotide sequence ID" value="NZ_JAQYQY010000041.1"/>
</dbReference>
<dbReference type="PROSITE" id="PS00062">
    <property type="entry name" value="ALDOKETO_REDUCTASE_2"/>
    <property type="match status" value="1"/>
</dbReference>
<protein>
    <submittedName>
        <fullName evidence="8">Aldo/keto reductase</fullName>
    </submittedName>
</protein>
<dbReference type="InterPro" id="IPR036812">
    <property type="entry name" value="NAD(P)_OxRdtase_dom_sf"/>
</dbReference>
<dbReference type="EMBL" id="VUMY01000009">
    <property type="protein sequence ID" value="MST49770.1"/>
    <property type="molecule type" value="Genomic_DNA"/>
</dbReference>
<dbReference type="PANTHER" id="PTHR43827:SF3">
    <property type="entry name" value="NADP-DEPENDENT OXIDOREDUCTASE DOMAIN-CONTAINING PROTEIN"/>
    <property type="match status" value="1"/>
</dbReference>